<evidence type="ECO:0000313" key="3">
    <source>
        <dbReference type="Proteomes" id="UP000285865"/>
    </source>
</evidence>
<dbReference type="EMBL" id="QRKN01000001">
    <property type="protein sequence ID" value="RHI25807.1"/>
    <property type="molecule type" value="Genomic_DNA"/>
</dbReference>
<feature type="region of interest" description="Disordered" evidence="1">
    <location>
        <begin position="488"/>
        <end position="524"/>
    </location>
</feature>
<dbReference type="Proteomes" id="UP000285865">
    <property type="component" value="Unassembled WGS sequence"/>
</dbReference>
<name>A0A414ZRE8_9FIRM</name>
<proteinExistence type="predicted"/>
<comment type="caution">
    <text evidence="2">The sequence shown here is derived from an EMBL/GenBank/DDBJ whole genome shotgun (WGS) entry which is preliminary data.</text>
</comment>
<protein>
    <recommendedName>
        <fullName evidence="4">Phage portal protein</fullName>
    </recommendedName>
</protein>
<evidence type="ECO:0008006" key="4">
    <source>
        <dbReference type="Google" id="ProtNLM"/>
    </source>
</evidence>
<evidence type="ECO:0000313" key="2">
    <source>
        <dbReference type="EMBL" id="RHI25807.1"/>
    </source>
</evidence>
<sequence>MSNTKNTKQPIVQKVYTKTDESGYEVERKRAQKINFAKFQELLQRNVGKTFTKTFTTYTKELLRNYISSPNNSQDNLREISRFLCRYSMLYKKLLMYYPSMPLFYYNITQLNDFTKEIDSTKSIKNYQNLLKNFCKFELAKDSYSQMYMALRDGFTVWELYDSDKDGKIWMPLDVQYCRIYGKTQDNQWIVYFDAAYFDKNDNKNYIYGVNNDGVGTWSEQHIKGYEDYKNNGRDYEWYRLDPNSVFCLTACPDDEFYAPLPFFLPLFELILDDIDLQELINNRTALENYVLLVSKIPTVPNSENVDDFSLSLELVQQMQALIDEVVPELVGTAYSPMDLEMITFPKSNTTEANNELAQSVQNIFANAGASQLVISGGSSTNSVGLKHAIQNDISTCWVLVNKIESWYNHYIKNVLSDGYSFKIHKITWYNQEEYQSAMKDAATLGGSALDYLTSLMGNPYEAYCKLTFENAIGIKNLMIPLQTSFTQSNKKDSGGQIKNDDDLSDSGIETRDNDKNAGTSANN</sequence>
<reference evidence="2 3" key="1">
    <citation type="submission" date="2018-08" db="EMBL/GenBank/DDBJ databases">
        <title>A genome reference for cultivated species of the human gut microbiota.</title>
        <authorList>
            <person name="Zou Y."/>
            <person name="Xue W."/>
            <person name="Luo G."/>
        </authorList>
    </citation>
    <scope>NUCLEOTIDE SEQUENCE [LARGE SCALE GENOMIC DNA]</scope>
    <source>
        <strain evidence="2 3">AM16-11</strain>
    </source>
</reference>
<gene>
    <name evidence="2" type="ORF">DW172_03780</name>
</gene>
<dbReference type="RefSeq" id="WP_118257283.1">
    <property type="nucleotide sequence ID" value="NZ_QRKN01000001.1"/>
</dbReference>
<organism evidence="2 3">
    <name type="scientific">Agathobacter rectalis</name>
    <dbReference type="NCBI Taxonomy" id="39491"/>
    <lineage>
        <taxon>Bacteria</taxon>
        <taxon>Bacillati</taxon>
        <taxon>Bacillota</taxon>
        <taxon>Clostridia</taxon>
        <taxon>Lachnospirales</taxon>
        <taxon>Lachnospiraceae</taxon>
        <taxon>Agathobacter</taxon>
    </lineage>
</organism>
<dbReference type="AlphaFoldDB" id="A0A414ZRE8"/>
<evidence type="ECO:0000256" key="1">
    <source>
        <dbReference type="SAM" id="MobiDB-lite"/>
    </source>
</evidence>
<accession>A0A414ZRE8</accession>
<feature type="compositionally biased region" description="Basic and acidic residues" evidence="1">
    <location>
        <begin position="490"/>
        <end position="502"/>
    </location>
</feature>